<dbReference type="PANTHER" id="PTHR15048:SF0">
    <property type="entry name" value="STARCH-BINDING DOMAIN-CONTAINING PROTEIN 1"/>
    <property type="match status" value="1"/>
</dbReference>
<name>A0AAX4PD66_9CHLO</name>
<dbReference type="Proteomes" id="UP001472866">
    <property type="component" value="Chromosome 08"/>
</dbReference>
<keyword evidence="1" id="KW-0175">Coiled coil</keyword>
<protein>
    <submittedName>
        <fullName evidence="4">Starch-binding protein</fullName>
    </submittedName>
</protein>
<sequence length="367" mass="40299">MRSSFARARVVRGAGSAAAPRGRAQRARGPRDGCSVLRRARAEAEEGQQGPSSAFQRAMKVALSRGEGGAAPKPPQRDTASRSGGASSSARQQQQRQQPGGRRRGGGGAPKLPATSERRSAKLALSRLRSEGGGLSLFQARKKAAKVKFQVQYRTEMGESLRVVGSSPELGAWDINKAPRLKWQSDEGLWACDVSLPCGQIYEYKYVVCNGDTGAALQWQQGNNALLAVGIRDALAAQSAGDKFCLEVLDRWSGPEGSTVVIKKGDQIVQETTREHRLTSWIKDVEDQLEQGSVQVKELQLELASAKQELMSTRQEVVQAREESQKMKELALQSNEKYLTALKEKEKALRQKELVLRQLQLDRFDKE</sequence>
<dbReference type="InterPro" id="IPR002044">
    <property type="entry name" value="CBM20"/>
</dbReference>
<reference evidence="4 5" key="1">
    <citation type="submission" date="2024-03" db="EMBL/GenBank/DDBJ databases">
        <title>Complete genome sequence of the green alga Chloropicon roscoffensis RCC1871.</title>
        <authorList>
            <person name="Lemieux C."/>
            <person name="Pombert J.-F."/>
            <person name="Otis C."/>
            <person name="Turmel M."/>
        </authorList>
    </citation>
    <scope>NUCLEOTIDE SEQUENCE [LARGE SCALE GENOMIC DNA]</scope>
    <source>
        <strain evidence="4 5">RCC1871</strain>
    </source>
</reference>
<dbReference type="Gene3D" id="2.60.40.10">
    <property type="entry name" value="Immunoglobulins"/>
    <property type="match status" value="1"/>
</dbReference>
<keyword evidence="5" id="KW-1185">Reference proteome</keyword>
<accession>A0AAX4PD66</accession>
<dbReference type="GO" id="GO:2001070">
    <property type="term" value="F:starch binding"/>
    <property type="evidence" value="ECO:0007669"/>
    <property type="project" value="InterPro"/>
</dbReference>
<organism evidence="4 5">
    <name type="scientific">Chloropicon roscoffensis</name>
    <dbReference type="NCBI Taxonomy" id="1461544"/>
    <lineage>
        <taxon>Eukaryota</taxon>
        <taxon>Viridiplantae</taxon>
        <taxon>Chlorophyta</taxon>
        <taxon>Chloropicophyceae</taxon>
        <taxon>Chloropicales</taxon>
        <taxon>Chloropicaceae</taxon>
        <taxon>Chloropicon</taxon>
    </lineage>
</organism>
<dbReference type="SUPFAM" id="SSF49452">
    <property type="entry name" value="Starch-binding domain-like"/>
    <property type="match status" value="1"/>
</dbReference>
<feature type="domain" description="CBM20" evidence="3">
    <location>
        <begin position="139"/>
        <end position="254"/>
    </location>
</feature>
<dbReference type="PANTHER" id="PTHR15048">
    <property type="entry name" value="STARCH-BINDING DOMAIN-CONTAINING PROTEIN 1"/>
    <property type="match status" value="1"/>
</dbReference>
<evidence type="ECO:0000256" key="1">
    <source>
        <dbReference type="SAM" id="Coils"/>
    </source>
</evidence>
<feature type="region of interest" description="Disordered" evidence="2">
    <location>
        <begin position="1"/>
        <end position="121"/>
    </location>
</feature>
<dbReference type="AlphaFoldDB" id="A0AAX4PD66"/>
<dbReference type="InterPro" id="IPR013784">
    <property type="entry name" value="Carb-bd-like_fold"/>
</dbReference>
<dbReference type="SMART" id="SM01065">
    <property type="entry name" value="CBM_2"/>
    <property type="match status" value="1"/>
</dbReference>
<dbReference type="GO" id="GO:0016020">
    <property type="term" value="C:membrane"/>
    <property type="evidence" value="ECO:0007669"/>
    <property type="project" value="TreeGrafter"/>
</dbReference>
<dbReference type="InterPro" id="IPR013783">
    <property type="entry name" value="Ig-like_fold"/>
</dbReference>
<evidence type="ECO:0000256" key="2">
    <source>
        <dbReference type="SAM" id="MobiDB-lite"/>
    </source>
</evidence>
<dbReference type="CDD" id="cd05467">
    <property type="entry name" value="CBM20"/>
    <property type="match status" value="1"/>
</dbReference>
<dbReference type="EMBL" id="CP151508">
    <property type="protein sequence ID" value="WZN63921.1"/>
    <property type="molecule type" value="Genomic_DNA"/>
</dbReference>
<feature type="coiled-coil region" evidence="1">
    <location>
        <begin position="282"/>
        <end position="362"/>
    </location>
</feature>
<evidence type="ECO:0000259" key="3">
    <source>
        <dbReference type="PROSITE" id="PS51166"/>
    </source>
</evidence>
<feature type="compositionally biased region" description="Low complexity" evidence="2">
    <location>
        <begin position="1"/>
        <end position="22"/>
    </location>
</feature>
<evidence type="ECO:0000313" key="5">
    <source>
        <dbReference type="Proteomes" id="UP001472866"/>
    </source>
</evidence>
<dbReference type="Pfam" id="PF00686">
    <property type="entry name" value="CBM_20"/>
    <property type="match status" value="1"/>
</dbReference>
<proteinExistence type="predicted"/>
<dbReference type="PROSITE" id="PS51166">
    <property type="entry name" value="CBM20"/>
    <property type="match status" value="1"/>
</dbReference>
<feature type="compositionally biased region" description="Low complexity" evidence="2">
    <location>
        <begin position="81"/>
        <end position="100"/>
    </location>
</feature>
<evidence type="ECO:0000313" key="4">
    <source>
        <dbReference type="EMBL" id="WZN63921.1"/>
    </source>
</evidence>
<gene>
    <name evidence="4" type="ORF">HKI87_08g54740</name>
</gene>